<evidence type="ECO:0000256" key="5">
    <source>
        <dbReference type="ARBA" id="ARBA00022737"/>
    </source>
</evidence>
<feature type="domain" description="C2" evidence="13">
    <location>
        <begin position="565"/>
        <end position="696"/>
    </location>
</feature>
<dbReference type="PANTHER" id="PTHR47348:SF2">
    <property type="entry name" value="MEIOTICALLY UP-REGULATED 190 PROTEIN"/>
    <property type="match status" value="1"/>
</dbReference>
<evidence type="ECO:0000256" key="7">
    <source>
        <dbReference type="ARBA" id="ARBA00022989"/>
    </source>
</evidence>
<keyword evidence="2" id="KW-0813">Transport</keyword>
<proteinExistence type="predicted"/>
<feature type="domain" description="SMP-LTD" evidence="14">
    <location>
        <begin position="307"/>
        <end position="567"/>
    </location>
</feature>
<dbReference type="InterPro" id="IPR000008">
    <property type="entry name" value="C2_dom"/>
</dbReference>
<evidence type="ECO:0000259" key="14">
    <source>
        <dbReference type="PROSITE" id="PS51847"/>
    </source>
</evidence>
<dbReference type="GO" id="GO:0005789">
    <property type="term" value="C:endoplasmic reticulum membrane"/>
    <property type="evidence" value="ECO:0007669"/>
    <property type="project" value="UniProtKB-SubCell"/>
</dbReference>
<keyword evidence="16" id="KW-1185">Reference proteome</keyword>
<dbReference type="GO" id="GO:0006869">
    <property type="term" value="P:lipid transport"/>
    <property type="evidence" value="ECO:0007669"/>
    <property type="project" value="UniProtKB-KW"/>
</dbReference>
<evidence type="ECO:0000256" key="11">
    <source>
        <dbReference type="SAM" id="MobiDB-lite"/>
    </source>
</evidence>
<evidence type="ECO:0000256" key="8">
    <source>
        <dbReference type="ARBA" id="ARBA00023055"/>
    </source>
</evidence>
<dbReference type="Pfam" id="PF00168">
    <property type="entry name" value="C2"/>
    <property type="match status" value="2"/>
</dbReference>
<evidence type="ECO:0000256" key="4">
    <source>
        <dbReference type="ARBA" id="ARBA00022692"/>
    </source>
</evidence>
<feature type="region of interest" description="Disordered" evidence="11">
    <location>
        <begin position="1"/>
        <end position="129"/>
    </location>
</feature>
<accession>A0AAJ0DC18</accession>
<feature type="compositionally biased region" description="Basic residues" evidence="11">
    <location>
        <begin position="1161"/>
        <end position="1181"/>
    </location>
</feature>
<gene>
    <name evidence="15" type="ORF">LTR09_011390</name>
</gene>
<keyword evidence="4 12" id="KW-0812">Transmembrane</keyword>
<dbReference type="Gene3D" id="2.60.40.150">
    <property type="entry name" value="C2 domain"/>
    <property type="match status" value="2"/>
</dbReference>
<evidence type="ECO:0000256" key="2">
    <source>
        <dbReference type="ARBA" id="ARBA00022448"/>
    </source>
</evidence>
<dbReference type="SMART" id="SM00239">
    <property type="entry name" value="C2"/>
    <property type="match status" value="2"/>
</dbReference>
<feature type="transmembrane region" description="Helical" evidence="12">
    <location>
        <begin position="210"/>
        <end position="228"/>
    </location>
</feature>
<feature type="region of interest" description="Disordered" evidence="11">
    <location>
        <begin position="146"/>
        <end position="172"/>
    </location>
</feature>
<keyword evidence="7 12" id="KW-1133">Transmembrane helix</keyword>
<keyword evidence="10 12" id="KW-0472">Membrane</keyword>
<reference evidence="15" key="1">
    <citation type="submission" date="2023-04" db="EMBL/GenBank/DDBJ databases">
        <title>Black Yeasts Isolated from many extreme environments.</title>
        <authorList>
            <person name="Coleine C."/>
            <person name="Stajich J.E."/>
            <person name="Selbmann L."/>
        </authorList>
    </citation>
    <scope>NUCLEOTIDE SEQUENCE</scope>
    <source>
        <strain evidence="15">CCFEE 5312</strain>
    </source>
</reference>
<feature type="domain" description="C2" evidence="13">
    <location>
        <begin position="786"/>
        <end position="922"/>
    </location>
</feature>
<feature type="region of interest" description="Disordered" evidence="11">
    <location>
        <begin position="379"/>
        <end position="431"/>
    </location>
</feature>
<dbReference type="PANTHER" id="PTHR47348">
    <property type="entry name" value="MEIOTICALLY UP-REGULATED GENE 190 PROTEIN"/>
    <property type="match status" value="1"/>
</dbReference>
<dbReference type="AlphaFoldDB" id="A0AAJ0DC18"/>
<dbReference type="CDD" id="cd04052">
    <property type="entry name" value="C2B_Tricalbin-like"/>
    <property type="match status" value="1"/>
</dbReference>
<dbReference type="GO" id="GO:0008289">
    <property type="term" value="F:lipid binding"/>
    <property type="evidence" value="ECO:0007669"/>
    <property type="project" value="UniProtKB-KW"/>
</dbReference>
<feature type="region of interest" description="Disordered" evidence="11">
    <location>
        <begin position="1118"/>
        <end position="1199"/>
    </location>
</feature>
<name>A0AAJ0DC18_9PEZI</name>
<keyword evidence="9" id="KW-0446">Lipid-binding</keyword>
<feature type="compositionally biased region" description="Polar residues" evidence="11">
    <location>
        <begin position="154"/>
        <end position="164"/>
    </location>
</feature>
<feature type="compositionally biased region" description="Basic and acidic residues" evidence="11">
    <location>
        <begin position="46"/>
        <end position="69"/>
    </location>
</feature>
<dbReference type="EMBL" id="JAWDJX010000066">
    <property type="protein sequence ID" value="KAK3047188.1"/>
    <property type="molecule type" value="Genomic_DNA"/>
</dbReference>
<evidence type="ECO:0000256" key="12">
    <source>
        <dbReference type="SAM" id="Phobius"/>
    </source>
</evidence>
<dbReference type="InterPro" id="IPR037767">
    <property type="entry name" value="C2A_Mug190-like"/>
</dbReference>
<feature type="compositionally biased region" description="Basic and acidic residues" evidence="11">
    <location>
        <begin position="114"/>
        <end position="125"/>
    </location>
</feature>
<dbReference type="PROSITE" id="PS51847">
    <property type="entry name" value="SMP"/>
    <property type="match status" value="1"/>
</dbReference>
<comment type="caution">
    <text evidence="15">The sequence shown here is derived from an EMBL/GenBank/DDBJ whole genome shotgun (WGS) entry which is preliminary data.</text>
</comment>
<evidence type="ECO:0000256" key="9">
    <source>
        <dbReference type="ARBA" id="ARBA00023121"/>
    </source>
</evidence>
<dbReference type="PROSITE" id="PS50004">
    <property type="entry name" value="C2"/>
    <property type="match status" value="2"/>
</dbReference>
<comment type="subcellular location">
    <subcellularLocation>
        <location evidence="1">Endoplasmic reticulum membrane</location>
    </subcellularLocation>
</comment>
<evidence type="ECO:0000256" key="1">
    <source>
        <dbReference type="ARBA" id="ARBA00004586"/>
    </source>
</evidence>
<dbReference type="InterPro" id="IPR035892">
    <property type="entry name" value="C2_domain_sf"/>
</dbReference>
<feature type="compositionally biased region" description="Basic and acidic residues" evidence="11">
    <location>
        <begin position="8"/>
        <end position="35"/>
    </location>
</feature>
<dbReference type="CDD" id="cd21676">
    <property type="entry name" value="SMP_Mug190"/>
    <property type="match status" value="1"/>
</dbReference>
<evidence type="ECO:0000313" key="15">
    <source>
        <dbReference type="EMBL" id="KAK3047188.1"/>
    </source>
</evidence>
<keyword evidence="8" id="KW-0445">Lipid transport</keyword>
<evidence type="ECO:0000313" key="16">
    <source>
        <dbReference type="Proteomes" id="UP001271007"/>
    </source>
</evidence>
<evidence type="ECO:0000259" key="13">
    <source>
        <dbReference type="PROSITE" id="PS50004"/>
    </source>
</evidence>
<evidence type="ECO:0000256" key="10">
    <source>
        <dbReference type="ARBA" id="ARBA00023136"/>
    </source>
</evidence>
<feature type="compositionally biased region" description="Basic and acidic residues" evidence="11">
    <location>
        <begin position="395"/>
        <end position="406"/>
    </location>
</feature>
<organism evidence="15 16">
    <name type="scientific">Extremus antarcticus</name>
    <dbReference type="NCBI Taxonomy" id="702011"/>
    <lineage>
        <taxon>Eukaryota</taxon>
        <taxon>Fungi</taxon>
        <taxon>Dikarya</taxon>
        <taxon>Ascomycota</taxon>
        <taxon>Pezizomycotina</taxon>
        <taxon>Dothideomycetes</taxon>
        <taxon>Dothideomycetidae</taxon>
        <taxon>Mycosphaerellales</taxon>
        <taxon>Extremaceae</taxon>
        <taxon>Extremus</taxon>
    </lineage>
</organism>
<protein>
    <submittedName>
        <fullName evidence="15">Uncharacterized protein</fullName>
    </submittedName>
</protein>
<dbReference type="Pfam" id="PF25669">
    <property type="entry name" value="SMP_MUG190-like"/>
    <property type="match status" value="1"/>
</dbReference>
<dbReference type="InterPro" id="IPR031468">
    <property type="entry name" value="SMP_LBD"/>
</dbReference>
<dbReference type="Proteomes" id="UP001271007">
    <property type="component" value="Unassembled WGS sequence"/>
</dbReference>
<feature type="compositionally biased region" description="Polar residues" evidence="11">
    <location>
        <begin position="87"/>
        <end position="100"/>
    </location>
</feature>
<evidence type="ECO:0000256" key="3">
    <source>
        <dbReference type="ARBA" id="ARBA00022553"/>
    </source>
</evidence>
<dbReference type="CDD" id="cd04041">
    <property type="entry name" value="C2A_fungal"/>
    <property type="match status" value="1"/>
</dbReference>
<dbReference type="InterPro" id="IPR057349">
    <property type="entry name" value="C2_Mug190_3rd"/>
</dbReference>
<keyword evidence="6" id="KW-0256">Endoplasmic reticulum</keyword>
<keyword evidence="3" id="KW-0597">Phosphoprotein</keyword>
<feature type="compositionally biased region" description="Low complexity" evidence="11">
    <location>
        <begin position="414"/>
        <end position="431"/>
    </location>
</feature>
<dbReference type="Pfam" id="PF25331">
    <property type="entry name" value="C2_Mug190_3rd"/>
    <property type="match status" value="1"/>
</dbReference>
<dbReference type="InterPro" id="IPR037765">
    <property type="entry name" value="C2B_Tricalbin"/>
</dbReference>
<dbReference type="SUPFAM" id="SSF49562">
    <property type="entry name" value="C2 domain (Calcium/lipid-binding domain, CaLB)"/>
    <property type="match status" value="2"/>
</dbReference>
<evidence type="ECO:0000256" key="6">
    <source>
        <dbReference type="ARBA" id="ARBA00022824"/>
    </source>
</evidence>
<sequence length="1223" mass="136329">MSGNDDAEEHHRYRPPHTERHQIPTISKYREEKQARQSAAQQQGSHGDHEQAGDVERPTTADPPHEANGDGHGGQSNNEQRSHDQQNGDQSTRDTSQADASATDPRARRKDLKNRKDERAEREVTDPVTHLPVRIHDLTSASLKEVPENDEPFGSTTRTATGISNKRKSGDQLQEETKELQQGHDAMRTLFPPPKYDTIQQELADITKRGVTIGLVGTSVLLLVAFGLERLVSFDAVAAAANKKLNAPLWTVQLVLWLVLTSCVLGGVGGLVWGVRDWMERRIGSLWDDAIWDANGKKTAEPADGHETETVAWLNALLRSVWPLINPDLFTSLADTLEDVMQASLPKMVQMVSVNDIGQGSESIRILGIRWLPTGAASRSVGEDGTLHGSSDDVSNDRKVSGKGEVQDGGGDQQSGQDGQIEQGEDGAQQQVAEGLEAEEGDFINMEVSFAYRARAGKRSIKDRAKDMHLYMAFYLPANVKFPVWVDLRGVVGTMRLRLQLCPDPPFFSLCTLTFLGQPKVELSCTPLSKHAMNIMDVPLISNFVQSSVDAAMAQYVAPKSLNLDLKDMLAGDDFKKDTTARGVLVVNIKRGYDFKIGDKGIPLLKDGSSDPYVSVGWAKFGKPMWSTRLLLKEMEPWWDETAYVLVTPGELNVDERIRLQLWDSDKMTADDDLGRVEVDLKEVMKRDESNGKMWHRSDGFRALEKGDDMPGKLDWSIGYYSKARIQNCQLAKQTFDAEIRSIDQLEKKADEICSRKLREAQIKEGRHKGDADELDQQKQQEMKRMQDAMIISSTPPEGYPSGIFSIQIHQITGLELERVSKTETDKAKEGNDEEEEGEGLPSAYCTVIINHGKAFKTRTKPKNAKPFYNASTERYLGDWRSAEVYVSVRDARVKEDDPLLGIVHLPLGEIFKERSQVNGFYPISGGVGYGRIRLSMVWRSVQLQAPAAAIGWELGTLEVKPSVSEVDVPQELRDYKLKFHTDLGSGKMYPDKNDGIWKAKNDQSLKLAVHKRYSSCLAIEFRHTSTFRDKTPAFGVLWLKDIADEDECEVSIDVWKGDYERATKNALPEPGEKVGTMKVRLVFWNGLGAAHSKWAAKSQDVSDVVEVLEAARDNLEEMQHEKEAGVVDGGATDSSSNDDDSEGDGGSHTNGDNGDEKSKNPIRRVKDLKKHNDKLSRHNRGLMQWKAPRTAQWASHKLEHAESKLTGLFKHHDRQSGVETEA</sequence>
<feature type="transmembrane region" description="Helical" evidence="12">
    <location>
        <begin position="254"/>
        <end position="275"/>
    </location>
</feature>
<dbReference type="GO" id="GO:0061817">
    <property type="term" value="P:endoplasmic reticulum-plasma membrane tethering"/>
    <property type="evidence" value="ECO:0007669"/>
    <property type="project" value="InterPro"/>
</dbReference>
<keyword evidence="5" id="KW-0677">Repeat</keyword>